<feature type="compositionally biased region" description="Acidic residues" evidence="1">
    <location>
        <begin position="9"/>
        <end position="30"/>
    </location>
</feature>
<feature type="region of interest" description="Disordered" evidence="1">
    <location>
        <begin position="1"/>
        <end position="35"/>
    </location>
</feature>
<dbReference type="Proteomes" id="UP000789405">
    <property type="component" value="Unassembled WGS sequence"/>
</dbReference>
<organism evidence="2 3">
    <name type="scientific">Dentiscutata erythropus</name>
    <dbReference type="NCBI Taxonomy" id="1348616"/>
    <lineage>
        <taxon>Eukaryota</taxon>
        <taxon>Fungi</taxon>
        <taxon>Fungi incertae sedis</taxon>
        <taxon>Mucoromycota</taxon>
        <taxon>Glomeromycotina</taxon>
        <taxon>Glomeromycetes</taxon>
        <taxon>Diversisporales</taxon>
        <taxon>Gigasporaceae</taxon>
        <taxon>Dentiscutata</taxon>
    </lineage>
</organism>
<gene>
    <name evidence="2" type="ORF">DERYTH_LOCUS28508</name>
</gene>
<evidence type="ECO:0000313" key="2">
    <source>
        <dbReference type="EMBL" id="CAG8828514.1"/>
    </source>
</evidence>
<proteinExistence type="predicted"/>
<accession>A0A9N9KFR6</accession>
<dbReference type="EMBL" id="CAJVPY010071498">
    <property type="protein sequence ID" value="CAG8828514.1"/>
    <property type="molecule type" value="Genomic_DNA"/>
</dbReference>
<protein>
    <submittedName>
        <fullName evidence="2">26367_t:CDS:1</fullName>
    </submittedName>
</protein>
<reference evidence="2" key="1">
    <citation type="submission" date="2021-06" db="EMBL/GenBank/DDBJ databases">
        <authorList>
            <person name="Kallberg Y."/>
            <person name="Tangrot J."/>
            <person name="Rosling A."/>
        </authorList>
    </citation>
    <scope>NUCLEOTIDE SEQUENCE</scope>
    <source>
        <strain evidence="2">MA453B</strain>
    </source>
</reference>
<dbReference type="AlphaFoldDB" id="A0A9N9KFR6"/>
<feature type="non-terminal residue" evidence="2">
    <location>
        <position position="65"/>
    </location>
</feature>
<comment type="caution">
    <text evidence="2">The sequence shown here is derived from an EMBL/GenBank/DDBJ whole genome shotgun (WGS) entry which is preliminary data.</text>
</comment>
<feature type="non-terminal residue" evidence="2">
    <location>
        <position position="1"/>
    </location>
</feature>
<evidence type="ECO:0000256" key="1">
    <source>
        <dbReference type="SAM" id="MobiDB-lite"/>
    </source>
</evidence>
<sequence length="65" mass="7364">TYFGRDTENNENDPISEPDSDNETTADSDYELIAGPSTNLSKKKYVTKNRSKKVYIEFDIARSSP</sequence>
<evidence type="ECO:0000313" key="3">
    <source>
        <dbReference type="Proteomes" id="UP000789405"/>
    </source>
</evidence>
<keyword evidence="3" id="KW-1185">Reference proteome</keyword>
<name>A0A9N9KFR6_9GLOM</name>